<gene>
    <name evidence="33" type="ORF">BXYJ_LOCUS12567</name>
</gene>
<evidence type="ECO:0000256" key="22">
    <source>
        <dbReference type="ARBA" id="ARBA00048135"/>
    </source>
</evidence>
<feature type="transmembrane region" description="Helical" evidence="32">
    <location>
        <begin position="103"/>
        <end position="123"/>
    </location>
</feature>
<feature type="transmembrane region" description="Helical" evidence="32">
    <location>
        <begin position="135"/>
        <end position="156"/>
    </location>
</feature>
<protein>
    <recommendedName>
        <fullName evidence="29">O-acyltransferase</fullName>
    </recommendedName>
</protein>
<evidence type="ECO:0000256" key="9">
    <source>
        <dbReference type="ARBA" id="ARBA00005175"/>
    </source>
</evidence>
<organism evidence="34 36">
    <name type="scientific">Bursaphelenchus xylophilus</name>
    <name type="common">Pinewood nematode worm</name>
    <name type="synonym">Aphelenchoides xylophilus</name>
    <dbReference type="NCBI Taxonomy" id="6326"/>
    <lineage>
        <taxon>Eukaryota</taxon>
        <taxon>Metazoa</taxon>
        <taxon>Ecdysozoa</taxon>
        <taxon>Nematoda</taxon>
        <taxon>Chromadorea</taxon>
        <taxon>Rhabditida</taxon>
        <taxon>Tylenchina</taxon>
        <taxon>Tylenchomorpha</taxon>
        <taxon>Aphelenchoidea</taxon>
        <taxon>Aphelenchoididae</taxon>
        <taxon>Bursaphelenchus</taxon>
    </lineage>
</organism>
<feature type="transmembrane region" description="Helical" evidence="32">
    <location>
        <begin position="62"/>
        <end position="83"/>
    </location>
</feature>
<feature type="transmembrane region" description="Helical" evidence="32">
    <location>
        <begin position="299"/>
        <end position="317"/>
    </location>
</feature>
<dbReference type="EMBL" id="CAJFDI010000005">
    <property type="protein sequence ID" value="CAD5232476.1"/>
    <property type="molecule type" value="Genomic_DNA"/>
</dbReference>
<comment type="catalytic activity">
    <reaction evidence="5">
        <text>2-(9Z-octadecenoyl)-glycerol + hexadecanoyl-CoA = 1-hexadecanoyl-2-(9Z-octadecenoyl)-sn-glycerol + CoA</text>
        <dbReference type="Rhea" id="RHEA:38071"/>
        <dbReference type="ChEBI" id="CHEBI:57287"/>
        <dbReference type="ChEBI" id="CHEBI:57379"/>
        <dbReference type="ChEBI" id="CHEBI:73990"/>
        <dbReference type="ChEBI" id="CHEBI:75466"/>
    </reaction>
    <physiologicalReaction direction="left-to-right" evidence="5">
        <dbReference type="Rhea" id="RHEA:38072"/>
    </physiologicalReaction>
</comment>
<comment type="catalytic activity">
    <reaction evidence="28">
        <text>1,3-di-(9Z-octadecenoyl)-glycerol + (9Z)-octadecenoyl-CoA = 1,2,3-tri-(9Z-octadecenoyl)-glycerol + CoA</text>
        <dbReference type="Rhea" id="RHEA:38435"/>
        <dbReference type="ChEBI" id="CHEBI:53753"/>
        <dbReference type="ChEBI" id="CHEBI:57287"/>
        <dbReference type="ChEBI" id="CHEBI:57387"/>
        <dbReference type="ChEBI" id="CHEBI:75735"/>
    </reaction>
    <physiologicalReaction direction="left-to-right" evidence="28">
        <dbReference type="Rhea" id="RHEA:38436"/>
    </physiologicalReaction>
</comment>
<comment type="catalytic activity">
    <reaction evidence="18">
        <text>1,2-di-(9Z-octadecenoyl)-sn-glycerol + (9Z)-octadecenoyl-CoA = 1,2,3-tri-(9Z-octadecenoyl)-glycerol + CoA</text>
        <dbReference type="Rhea" id="RHEA:38219"/>
        <dbReference type="ChEBI" id="CHEBI:52333"/>
        <dbReference type="ChEBI" id="CHEBI:53753"/>
        <dbReference type="ChEBI" id="CHEBI:57287"/>
        <dbReference type="ChEBI" id="CHEBI:57387"/>
    </reaction>
    <physiologicalReaction direction="left-to-right" evidence="18">
        <dbReference type="Rhea" id="RHEA:38220"/>
    </physiologicalReaction>
</comment>
<evidence type="ECO:0000256" key="3">
    <source>
        <dbReference type="ARBA" id="ARBA00000895"/>
    </source>
</evidence>
<comment type="catalytic activity">
    <reaction evidence="24">
        <text>an acyl-CoA + a 1,2-diacyl-sn-glycerol = a triacyl-sn-glycerol + CoA</text>
        <dbReference type="Rhea" id="RHEA:10868"/>
        <dbReference type="ChEBI" id="CHEBI:17815"/>
        <dbReference type="ChEBI" id="CHEBI:57287"/>
        <dbReference type="ChEBI" id="CHEBI:58342"/>
        <dbReference type="ChEBI" id="CHEBI:64615"/>
        <dbReference type="EC" id="2.3.1.20"/>
    </reaction>
    <physiologicalReaction direction="left-to-right" evidence="24">
        <dbReference type="Rhea" id="RHEA:10869"/>
    </physiologicalReaction>
</comment>
<evidence type="ECO:0000256" key="32">
    <source>
        <dbReference type="SAM" id="Phobius"/>
    </source>
</evidence>
<evidence type="ECO:0000256" key="6">
    <source>
        <dbReference type="ARBA" id="ARBA00001349"/>
    </source>
</evidence>
<reference evidence="36" key="1">
    <citation type="submission" date="2016-11" db="UniProtKB">
        <authorList>
            <consortium name="WormBaseParasite"/>
        </authorList>
    </citation>
    <scope>IDENTIFICATION</scope>
</reference>
<evidence type="ECO:0000313" key="35">
    <source>
        <dbReference type="Proteomes" id="UP000659654"/>
    </source>
</evidence>
<evidence type="ECO:0000256" key="24">
    <source>
        <dbReference type="ARBA" id="ARBA00048634"/>
    </source>
</evidence>
<dbReference type="AlphaFoldDB" id="A0A1I7S5S3"/>
<dbReference type="PANTHER" id="PTHR10408">
    <property type="entry name" value="STEROL O-ACYLTRANSFERASE"/>
    <property type="match status" value="1"/>
</dbReference>
<dbReference type="InterPro" id="IPR014371">
    <property type="entry name" value="Oat_ACAT_DAG_ARE"/>
</dbReference>
<evidence type="ECO:0000313" key="33">
    <source>
        <dbReference type="EMBL" id="CAD5232476.1"/>
    </source>
</evidence>
<comment type="catalytic activity">
    <reaction evidence="7">
        <text>all-trans-retinol + hexadecanoyl-CoA = all-trans-retinyl hexadecanoate + CoA</text>
        <dbReference type="Rhea" id="RHEA:38175"/>
        <dbReference type="ChEBI" id="CHEBI:17336"/>
        <dbReference type="ChEBI" id="CHEBI:17616"/>
        <dbReference type="ChEBI" id="CHEBI:57287"/>
        <dbReference type="ChEBI" id="CHEBI:57379"/>
    </reaction>
    <physiologicalReaction direction="left-to-right" evidence="7">
        <dbReference type="Rhea" id="RHEA:38176"/>
    </physiologicalReaction>
</comment>
<feature type="transmembrane region" description="Helical" evidence="32">
    <location>
        <begin position="168"/>
        <end position="187"/>
    </location>
</feature>
<evidence type="ECO:0000256" key="23">
    <source>
        <dbReference type="ARBA" id="ARBA00048614"/>
    </source>
</evidence>
<dbReference type="WBParaSite" id="BXY_0835800.1">
    <property type="protein sequence ID" value="BXY_0835800.1"/>
    <property type="gene ID" value="BXY_0835800"/>
</dbReference>
<dbReference type="GO" id="GO:0050252">
    <property type="term" value="F:retinol O-fatty-acyltransferase activity"/>
    <property type="evidence" value="ECO:0007669"/>
    <property type="project" value="UniProtKB-EC"/>
</dbReference>
<comment type="catalytic activity">
    <reaction evidence="3">
        <text>13-cis-retinol + hexadecanoyl-CoA = 13-cis-retinyl hexadecanoate + CoA</text>
        <dbReference type="Rhea" id="RHEA:55296"/>
        <dbReference type="ChEBI" id="CHEBI:45479"/>
        <dbReference type="ChEBI" id="CHEBI:57287"/>
        <dbReference type="ChEBI" id="CHEBI:57379"/>
        <dbReference type="ChEBI" id="CHEBI:138722"/>
    </reaction>
    <physiologicalReaction direction="left-to-right" evidence="3">
        <dbReference type="Rhea" id="RHEA:55297"/>
    </physiologicalReaction>
</comment>
<feature type="active site" evidence="30">
    <location>
        <position position="382"/>
    </location>
</feature>
<comment type="catalytic activity">
    <reaction evidence="19">
        <text>1-O-(9Z-octadecyl)-3-(9Z-octadecenoyl)-glycerol + (9Z)-octadecenoyl-CoA = 1-O-(9Z-octadecenyl)-2,3-di-(9Z-octadecenoyl)glycerol + CoA</text>
        <dbReference type="Rhea" id="RHEA:55344"/>
        <dbReference type="ChEBI" id="CHEBI:57287"/>
        <dbReference type="ChEBI" id="CHEBI:57387"/>
        <dbReference type="ChEBI" id="CHEBI:138735"/>
        <dbReference type="ChEBI" id="CHEBI:197429"/>
    </reaction>
    <physiologicalReaction direction="left-to-right" evidence="19">
        <dbReference type="Rhea" id="RHEA:55345"/>
    </physiologicalReaction>
</comment>
<evidence type="ECO:0000256" key="19">
    <source>
        <dbReference type="ARBA" id="ARBA00047609"/>
    </source>
</evidence>
<evidence type="ECO:0000256" key="8">
    <source>
        <dbReference type="ARBA" id="ARBA00004477"/>
    </source>
</evidence>
<dbReference type="GO" id="GO:0019432">
    <property type="term" value="P:triglyceride biosynthetic process"/>
    <property type="evidence" value="ECO:0007669"/>
    <property type="project" value="InterPro"/>
</dbReference>
<dbReference type="Proteomes" id="UP000659654">
    <property type="component" value="Unassembled WGS sequence"/>
</dbReference>
<dbReference type="Proteomes" id="UP000582659">
    <property type="component" value="Unassembled WGS sequence"/>
</dbReference>
<evidence type="ECO:0000256" key="10">
    <source>
        <dbReference type="ARBA" id="ARBA00009010"/>
    </source>
</evidence>
<keyword evidence="13 29" id="KW-0256">Endoplasmic reticulum</keyword>
<evidence type="ECO:0000256" key="27">
    <source>
        <dbReference type="ARBA" id="ARBA00049168"/>
    </source>
</evidence>
<reference evidence="33" key="2">
    <citation type="submission" date="2020-09" db="EMBL/GenBank/DDBJ databases">
        <authorList>
            <person name="Kikuchi T."/>
        </authorList>
    </citation>
    <scope>NUCLEOTIDE SEQUENCE</scope>
    <source>
        <strain evidence="33">Ka4C1</strain>
    </source>
</reference>
<comment type="catalytic activity">
    <reaction evidence="23">
        <text>1-octadecanoyl-2-(5Z,8Z,11Z,14Z-eicosatetraenoyl)-sn-glycerol + (9Z)-octadecenoyl-CoA = 1-octadecanoyl-2-(5Z,8Z,11Z,14Z)-eicosatetraenoyl-3-(9Z)-octadecenoyl-sn-glycerol + CoA</text>
        <dbReference type="Rhea" id="RHEA:38307"/>
        <dbReference type="ChEBI" id="CHEBI:57287"/>
        <dbReference type="ChEBI" id="CHEBI:57387"/>
        <dbReference type="ChEBI" id="CHEBI:75728"/>
        <dbReference type="ChEBI" id="CHEBI:75729"/>
    </reaction>
    <physiologicalReaction direction="left-to-right" evidence="23">
        <dbReference type="Rhea" id="RHEA:38308"/>
    </physiologicalReaction>
</comment>
<feature type="compositionally biased region" description="Basic residues" evidence="31">
    <location>
        <begin position="1"/>
        <end position="10"/>
    </location>
</feature>
<comment type="catalytic activity">
    <reaction evidence="26">
        <text>hexadecan-1-ol + hexadecanoyl-CoA = hexadecyl hexadecanoate + CoA</text>
        <dbReference type="Rhea" id="RHEA:38167"/>
        <dbReference type="ChEBI" id="CHEBI:16125"/>
        <dbReference type="ChEBI" id="CHEBI:57287"/>
        <dbReference type="ChEBI" id="CHEBI:57379"/>
        <dbReference type="ChEBI" id="CHEBI:75584"/>
    </reaction>
    <physiologicalReaction direction="left-to-right" evidence="26">
        <dbReference type="Rhea" id="RHEA:38168"/>
    </physiologicalReaction>
</comment>
<keyword evidence="12 32" id="KW-0812">Transmembrane</keyword>
<evidence type="ECO:0000256" key="17">
    <source>
        <dbReference type="ARBA" id="ARBA00023610"/>
    </source>
</evidence>
<feature type="transmembrane region" description="Helical" evidence="32">
    <location>
        <begin position="360"/>
        <end position="381"/>
    </location>
</feature>
<comment type="catalytic activity">
    <reaction evidence="25">
        <text>1,2-di-(9Z-octadecenoyl)-glycerol + (9Z)-octadecenoate + H(+) = 1,2,3-tri-(9Z-octadecenoyl)-glycerol + H2O</text>
        <dbReference type="Rhea" id="RHEA:38379"/>
        <dbReference type="ChEBI" id="CHEBI:15377"/>
        <dbReference type="ChEBI" id="CHEBI:15378"/>
        <dbReference type="ChEBI" id="CHEBI:30823"/>
        <dbReference type="ChEBI" id="CHEBI:52323"/>
        <dbReference type="ChEBI" id="CHEBI:53753"/>
    </reaction>
    <physiologicalReaction direction="left-to-right" evidence="25">
        <dbReference type="Rhea" id="RHEA:38380"/>
    </physiologicalReaction>
</comment>
<dbReference type="UniPathway" id="UPA00230"/>
<dbReference type="InterPro" id="IPR027251">
    <property type="entry name" value="Diacylglycerol_acylTrfase1"/>
</dbReference>
<evidence type="ECO:0000256" key="28">
    <source>
        <dbReference type="ARBA" id="ARBA00049549"/>
    </source>
</evidence>
<dbReference type="eggNOG" id="KOG0380">
    <property type="taxonomic scope" value="Eukaryota"/>
</dbReference>
<dbReference type="EMBL" id="CAJFCV020000005">
    <property type="protein sequence ID" value="CAG9125009.1"/>
    <property type="molecule type" value="Genomic_DNA"/>
</dbReference>
<dbReference type="PIRSF" id="PIRSF000439">
    <property type="entry name" value="Oat_ACAT_DAG_ARE"/>
    <property type="match status" value="1"/>
</dbReference>
<evidence type="ECO:0000256" key="2">
    <source>
        <dbReference type="ARBA" id="ARBA00000633"/>
    </source>
</evidence>
<evidence type="ECO:0000256" key="13">
    <source>
        <dbReference type="ARBA" id="ARBA00022824"/>
    </source>
</evidence>
<comment type="catalytic activity">
    <reaction evidence="4">
        <text>hexadecane-1,2-diol + 2 hexadecanoyl-CoA = 1,2-O,O-dihexadecanoyl-1,2-hexadecanediol + 2 CoA</text>
        <dbReference type="Rhea" id="RHEA:38211"/>
        <dbReference type="ChEBI" id="CHEBI:57287"/>
        <dbReference type="ChEBI" id="CHEBI:57379"/>
        <dbReference type="ChEBI" id="CHEBI:75586"/>
        <dbReference type="ChEBI" id="CHEBI:75608"/>
    </reaction>
    <physiologicalReaction direction="left-to-right" evidence="4">
        <dbReference type="Rhea" id="RHEA:38212"/>
    </physiologicalReaction>
</comment>
<evidence type="ECO:0000256" key="31">
    <source>
        <dbReference type="SAM" id="MobiDB-lite"/>
    </source>
</evidence>
<comment type="pathway">
    <text evidence="9">Lipid metabolism; glycerolipid metabolism.</text>
</comment>
<evidence type="ECO:0000313" key="34">
    <source>
        <dbReference type="Proteomes" id="UP000095284"/>
    </source>
</evidence>
<evidence type="ECO:0000256" key="29">
    <source>
        <dbReference type="PIRNR" id="PIRNR000439"/>
    </source>
</evidence>
<comment type="catalytic activity">
    <reaction evidence="6">
        <text>1,2-di-(9Z-octadecenoyl)-sn-glycerol + hexadecanoyl-CoA = 1,2-di-(9Z)-octadecenoyl-3-hexadecanoyl-sn-glycerol + CoA</text>
        <dbReference type="Rhea" id="RHEA:38163"/>
        <dbReference type="ChEBI" id="CHEBI:52333"/>
        <dbReference type="ChEBI" id="CHEBI:57287"/>
        <dbReference type="ChEBI" id="CHEBI:57379"/>
        <dbReference type="ChEBI" id="CHEBI:75583"/>
    </reaction>
    <physiologicalReaction direction="left-to-right" evidence="6">
        <dbReference type="Rhea" id="RHEA:38164"/>
    </physiologicalReaction>
</comment>
<evidence type="ECO:0000256" key="16">
    <source>
        <dbReference type="ARBA" id="ARBA00023315"/>
    </source>
</evidence>
<sequence>MSGVRKRRTSARKEDDSSSSSGINTSPKPKKSISETHPDQPIHVAQDSLFSSSSGWTNYQGFFNLAVLLLVVSNGRVALENLIKYGILINPLGWVELAPLTPWHWPNITIMIGTNISIILSLLVEKFMAAGYGGFKFASVFYTILLIAHFTVPAIISTQIGSNPLFNSWALTLVVVEGLKLVSYGQVNHWCREAYRAEKVKKPSDSIYCYPNNLTLRNIYYFMAAPTLCYELRFPRTPTRRKRFLIKRVVEFITFSCLIVALCQQWVIPLVKNSIEPFSEMDFKRCLERVLKLAIPNHLIWLLGFYTMFHSGMNLLAELLRFGDREFYLDFWNAETISYFWRTWNMPVHRWCLRHVYKPIVSNGFSKVSASIVVFLISAFFHEYLVSVPLHMFRLWAFNGMLAQIPLSILTDRFLKGGRAGNIIVWLSLILGQPMAILMYVHDWYLINHPGHVSVPINVTIPHI</sequence>
<dbReference type="InterPro" id="IPR004299">
    <property type="entry name" value="MBOAT_fam"/>
</dbReference>
<dbReference type="Pfam" id="PF03062">
    <property type="entry name" value="MBOAT"/>
    <property type="match status" value="1"/>
</dbReference>
<evidence type="ECO:0000256" key="7">
    <source>
        <dbReference type="ARBA" id="ARBA00001764"/>
    </source>
</evidence>
<evidence type="ECO:0000256" key="20">
    <source>
        <dbReference type="ARBA" id="ARBA00047807"/>
    </source>
</evidence>
<dbReference type="GO" id="GO:0004144">
    <property type="term" value="F:diacylglycerol O-acyltransferase activity"/>
    <property type="evidence" value="ECO:0007669"/>
    <property type="project" value="UniProtKB-EC"/>
</dbReference>
<dbReference type="GO" id="GO:0005789">
    <property type="term" value="C:endoplasmic reticulum membrane"/>
    <property type="evidence" value="ECO:0007669"/>
    <property type="project" value="UniProtKB-SubCell"/>
</dbReference>
<comment type="catalytic activity">
    <reaction evidence="22">
        <text>2-(9Z-octadecenoyl)-glycerol + (9Z)-octadecenoyl-CoA = 1,2-di-(9Z-octadecenoyl)-sn-glycerol + CoA</text>
        <dbReference type="Rhea" id="RHEA:37911"/>
        <dbReference type="ChEBI" id="CHEBI:52333"/>
        <dbReference type="ChEBI" id="CHEBI:57287"/>
        <dbReference type="ChEBI" id="CHEBI:57387"/>
        <dbReference type="ChEBI" id="CHEBI:73990"/>
    </reaction>
    <physiologicalReaction direction="left-to-right" evidence="22">
        <dbReference type="Rhea" id="RHEA:37912"/>
    </physiologicalReaction>
</comment>
<keyword evidence="11 29" id="KW-0808">Transferase</keyword>
<feature type="transmembrane region" description="Helical" evidence="32">
    <location>
        <begin position="393"/>
        <end position="411"/>
    </location>
</feature>
<dbReference type="OrthoDB" id="10039049at2759"/>
<evidence type="ECO:0000313" key="36">
    <source>
        <dbReference type="WBParaSite" id="BXY_0835800.1"/>
    </source>
</evidence>
<evidence type="ECO:0000256" key="5">
    <source>
        <dbReference type="ARBA" id="ARBA00001313"/>
    </source>
</evidence>
<comment type="subcellular location">
    <subcellularLocation>
        <location evidence="8 29">Endoplasmic reticulum membrane</location>
        <topology evidence="8 29">Multi-pass membrane protein</topology>
    </subcellularLocation>
</comment>
<comment type="catalytic activity">
    <reaction evidence="1">
        <text>hexadecane-1,2-diol + hexadecanoyl-CoA = 2-hydroxyhexadecyl hexadecanoate + CoA</text>
        <dbReference type="Rhea" id="RHEA:38171"/>
        <dbReference type="ChEBI" id="CHEBI:57287"/>
        <dbReference type="ChEBI" id="CHEBI:57379"/>
        <dbReference type="ChEBI" id="CHEBI:75586"/>
        <dbReference type="ChEBI" id="CHEBI:75587"/>
    </reaction>
    <physiologicalReaction direction="left-to-right" evidence="1">
        <dbReference type="Rhea" id="RHEA:38172"/>
    </physiologicalReaction>
</comment>
<keyword evidence="14 32" id="KW-1133">Transmembrane helix</keyword>
<name>A0A1I7S5S3_BURXY</name>
<comment type="catalytic activity">
    <reaction evidence="20">
        <text>1-O-(9Z-octadecenyl)-glycerol + (9Z)-octadecenoyl-CoA = 1-O-(9Z-octadecyl)-3-(9Z-octadecenoyl)-glycerol + CoA</text>
        <dbReference type="Rhea" id="RHEA:55340"/>
        <dbReference type="ChEBI" id="CHEBI:34116"/>
        <dbReference type="ChEBI" id="CHEBI:57287"/>
        <dbReference type="ChEBI" id="CHEBI:57387"/>
        <dbReference type="ChEBI" id="CHEBI:197429"/>
    </reaction>
    <physiologicalReaction direction="left-to-right" evidence="20">
        <dbReference type="Rhea" id="RHEA:55341"/>
    </physiologicalReaction>
</comment>
<evidence type="ECO:0000256" key="14">
    <source>
        <dbReference type="ARBA" id="ARBA00022989"/>
    </source>
</evidence>
<dbReference type="PIRSF" id="PIRSF500231">
    <property type="entry name" value="Oat_dag"/>
    <property type="match status" value="1"/>
</dbReference>
<feature type="region of interest" description="Disordered" evidence="31">
    <location>
        <begin position="1"/>
        <end position="38"/>
    </location>
</feature>
<evidence type="ECO:0000256" key="15">
    <source>
        <dbReference type="ARBA" id="ARBA00023136"/>
    </source>
</evidence>
<evidence type="ECO:0000256" key="26">
    <source>
        <dbReference type="ARBA" id="ARBA00048907"/>
    </source>
</evidence>
<accession>A0A1I7S5S3</accession>
<evidence type="ECO:0000256" key="11">
    <source>
        <dbReference type="ARBA" id="ARBA00022679"/>
    </source>
</evidence>
<comment type="catalytic activity">
    <reaction evidence="27">
        <text>1-(9Z-octadecenoyl)-glycerol + (9Z)-octadecenoyl-CoA = 1,2-di-(9Z-octadecenoyl)-glycerol + CoA</text>
        <dbReference type="Rhea" id="RHEA:37915"/>
        <dbReference type="ChEBI" id="CHEBI:52323"/>
        <dbReference type="ChEBI" id="CHEBI:57287"/>
        <dbReference type="ChEBI" id="CHEBI:57387"/>
        <dbReference type="ChEBI" id="CHEBI:75342"/>
    </reaction>
    <physiologicalReaction direction="left-to-right" evidence="27">
        <dbReference type="Rhea" id="RHEA:37916"/>
    </physiologicalReaction>
</comment>
<evidence type="ECO:0000256" key="18">
    <source>
        <dbReference type="ARBA" id="ARBA00047367"/>
    </source>
</evidence>
<evidence type="ECO:0000256" key="25">
    <source>
        <dbReference type="ARBA" id="ARBA00048728"/>
    </source>
</evidence>
<evidence type="ECO:0000256" key="12">
    <source>
        <dbReference type="ARBA" id="ARBA00022692"/>
    </source>
</evidence>
<comment type="catalytic activity">
    <reaction evidence="2">
        <text>all-trans-retinol + an acyl-CoA = an all-trans-retinyl ester + CoA</text>
        <dbReference type="Rhea" id="RHEA:11488"/>
        <dbReference type="ChEBI" id="CHEBI:17336"/>
        <dbReference type="ChEBI" id="CHEBI:57287"/>
        <dbReference type="ChEBI" id="CHEBI:58342"/>
        <dbReference type="ChEBI" id="CHEBI:63410"/>
        <dbReference type="EC" id="2.3.1.76"/>
    </reaction>
    <physiologicalReaction direction="left-to-right" evidence="2">
        <dbReference type="Rhea" id="RHEA:11489"/>
    </physiologicalReaction>
</comment>
<dbReference type="SMR" id="A0A1I7S5S3"/>
<dbReference type="PANTHER" id="PTHR10408:SF7">
    <property type="entry name" value="DIACYLGLYCEROL O-ACYLTRANSFERASE 1"/>
    <property type="match status" value="1"/>
</dbReference>
<evidence type="ECO:0000256" key="1">
    <source>
        <dbReference type="ARBA" id="ARBA00000174"/>
    </source>
</evidence>
<comment type="similarity">
    <text evidence="10 29">Belongs to the membrane-bound acyltransferase family. Sterol o-acyltransferase subfamily.</text>
</comment>
<feature type="transmembrane region" description="Helical" evidence="32">
    <location>
        <begin position="423"/>
        <end position="441"/>
    </location>
</feature>
<evidence type="ECO:0000256" key="21">
    <source>
        <dbReference type="ARBA" id="ARBA00048096"/>
    </source>
</evidence>
<dbReference type="Proteomes" id="UP000095284">
    <property type="component" value="Unplaced"/>
</dbReference>
<comment type="subunit">
    <text evidence="17">Homodimer or homotetramer; both forms have similar enzymatic activities.</text>
</comment>
<keyword evidence="16 29" id="KW-0012">Acyltransferase</keyword>
<keyword evidence="15 29" id="KW-0472">Membrane</keyword>
<comment type="catalytic activity">
    <reaction evidence="21">
        <text>2,3-di-(9Z)-octadecenoyl-sn-glycerol + (9Z)-octadecenoyl-CoA = 1,2,3-tri-(9Z-octadecenoyl)-glycerol + CoA</text>
        <dbReference type="Rhea" id="RHEA:38439"/>
        <dbReference type="ChEBI" id="CHEBI:53753"/>
        <dbReference type="ChEBI" id="CHEBI:57287"/>
        <dbReference type="ChEBI" id="CHEBI:57387"/>
        <dbReference type="ChEBI" id="CHEBI:75824"/>
    </reaction>
    <physiologicalReaction direction="left-to-right" evidence="21">
        <dbReference type="Rhea" id="RHEA:38440"/>
    </physiologicalReaction>
</comment>
<proteinExistence type="inferred from homology"/>
<keyword evidence="35" id="KW-1185">Reference proteome</keyword>
<evidence type="ECO:0000256" key="4">
    <source>
        <dbReference type="ARBA" id="ARBA00001118"/>
    </source>
</evidence>
<feature type="transmembrane region" description="Helical" evidence="32">
    <location>
        <begin position="249"/>
        <end position="268"/>
    </location>
</feature>
<evidence type="ECO:0000256" key="30">
    <source>
        <dbReference type="PIRSR" id="PIRSR000439-1"/>
    </source>
</evidence>